<proteinExistence type="predicted"/>
<dbReference type="InterPro" id="IPR036390">
    <property type="entry name" value="WH_DNA-bd_sf"/>
</dbReference>
<dbReference type="Pfam" id="PF12802">
    <property type="entry name" value="MarR_2"/>
    <property type="match status" value="1"/>
</dbReference>
<evidence type="ECO:0000313" key="5">
    <source>
        <dbReference type="EMBL" id="SFB86599.1"/>
    </source>
</evidence>
<evidence type="ECO:0000256" key="1">
    <source>
        <dbReference type="ARBA" id="ARBA00023015"/>
    </source>
</evidence>
<gene>
    <name evidence="5" type="ORF">SAMN05660443_0614</name>
</gene>
<dbReference type="GO" id="GO:0003700">
    <property type="term" value="F:DNA-binding transcription factor activity"/>
    <property type="evidence" value="ECO:0007669"/>
    <property type="project" value="InterPro"/>
</dbReference>
<keyword evidence="6" id="KW-1185">Reference proteome</keyword>
<dbReference type="InterPro" id="IPR023187">
    <property type="entry name" value="Tscrpt_reg_MarR-type_CS"/>
</dbReference>
<dbReference type="PROSITE" id="PS01117">
    <property type="entry name" value="HTH_MARR_1"/>
    <property type="match status" value="1"/>
</dbReference>
<evidence type="ECO:0000259" key="4">
    <source>
        <dbReference type="PROSITE" id="PS50995"/>
    </source>
</evidence>
<keyword evidence="1" id="KW-0805">Transcription regulation</keyword>
<dbReference type="RefSeq" id="WP_091958955.1">
    <property type="nucleotide sequence ID" value="NZ_FOLH01000001.1"/>
</dbReference>
<evidence type="ECO:0000256" key="2">
    <source>
        <dbReference type="ARBA" id="ARBA00023125"/>
    </source>
</evidence>
<dbReference type="InterPro" id="IPR000835">
    <property type="entry name" value="HTH_MarR-typ"/>
</dbReference>
<dbReference type="InterPro" id="IPR036388">
    <property type="entry name" value="WH-like_DNA-bd_sf"/>
</dbReference>
<evidence type="ECO:0000313" key="6">
    <source>
        <dbReference type="Proteomes" id="UP000199058"/>
    </source>
</evidence>
<dbReference type="AlphaFoldDB" id="A0A1I1EHI5"/>
<dbReference type="GO" id="GO:0003677">
    <property type="term" value="F:DNA binding"/>
    <property type="evidence" value="ECO:0007669"/>
    <property type="project" value="UniProtKB-KW"/>
</dbReference>
<dbReference type="Gene3D" id="1.10.10.10">
    <property type="entry name" value="Winged helix-like DNA-binding domain superfamily/Winged helix DNA-binding domain"/>
    <property type="match status" value="1"/>
</dbReference>
<reference evidence="5 6" key="1">
    <citation type="submission" date="2016-10" db="EMBL/GenBank/DDBJ databases">
        <authorList>
            <person name="de Groot N.N."/>
        </authorList>
    </citation>
    <scope>NUCLEOTIDE SEQUENCE [LARGE SCALE GENOMIC DNA]</scope>
    <source>
        <strain evidence="5 6">DSM 18438</strain>
    </source>
</reference>
<sequence length="137" mass="15601">MDQRLFYLLNMARHRVYQHADHEARDQLGVGVTQLGALFLIARNPGCLQKDLADQLNLNNPALTGLAGRMEENGLIRRQPCEQDKRASRLYLTELGSSKIQQARPLIDQLNAALTEGFTPEEIQVVLRFLHHLLKNF</sequence>
<dbReference type="OrthoDB" id="5296557at2"/>
<accession>A0A1I1EHI5</accession>
<evidence type="ECO:0000256" key="3">
    <source>
        <dbReference type="ARBA" id="ARBA00023163"/>
    </source>
</evidence>
<dbReference type="PRINTS" id="PR00598">
    <property type="entry name" value="HTHMARR"/>
</dbReference>
<feature type="domain" description="HTH marR-type" evidence="4">
    <location>
        <begin position="2"/>
        <end position="135"/>
    </location>
</feature>
<dbReference type="PANTHER" id="PTHR42756:SF1">
    <property type="entry name" value="TRANSCRIPTIONAL REPRESSOR OF EMRAB OPERON"/>
    <property type="match status" value="1"/>
</dbReference>
<dbReference type="EMBL" id="FOLH01000001">
    <property type="protein sequence ID" value="SFB86599.1"/>
    <property type="molecule type" value="Genomic_DNA"/>
</dbReference>
<dbReference type="PROSITE" id="PS50995">
    <property type="entry name" value="HTH_MARR_2"/>
    <property type="match status" value="1"/>
</dbReference>
<dbReference type="Proteomes" id="UP000199058">
    <property type="component" value="Unassembled WGS sequence"/>
</dbReference>
<dbReference type="STRING" id="1122252.SAMN05660443_0614"/>
<dbReference type="PANTHER" id="PTHR42756">
    <property type="entry name" value="TRANSCRIPTIONAL REGULATOR, MARR"/>
    <property type="match status" value="1"/>
</dbReference>
<name>A0A1I1EHI5_9GAMM</name>
<keyword evidence="3" id="KW-0804">Transcription</keyword>
<protein>
    <submittedName>
        <fullName evidence="5">DNA-binding transcriptional regulator, MarR family</fullName>
    </submittedName>
</protein>
<dbReference type="SMART" id="SM00347">
    <property type="entry name" value="HTH_MARR"/>
    <property type="match status" value="1"/>
</dbReference>
<keyword evidence="2 5" id="KW-0238">DNA-binding</keyword>
<organism evidence="5 6">
    <name type="scientific">Marinospirillum celere</name>
    <dbReference type="NCBI Taxonomy" id="1122252"/>
    <lineage>
        <taxon>Bacteria</taxon>
        <taxon>Pseudomonadati</taxon>
        <taxon>Pseudomonadota</taxon>
        <taxon>Gammaproteobacteria</taxon>
        <taxon>Oceanospirillales</taxon>
        <taxon>Oceanospirillaceae</taxon>
        <taxon>Marinospirillum</taxon>
    </lineage>
</organism>
<dbReference type="SUPFAM" id="SSF46785">
    <property type="entry name" value="Winged helix' DNA-binding domain"/>
    <property type="match status" value="1"/>
</dbReference>